<dbReference type="EMBL" id="GAPW01003110">
    <property type="protein sequence ID" value="JAC10488.1"/>
    <property type="molecule type" value="mRNA"/>
</dbReference>
<reference evidence="3" key="3">
    <citation type="submission" date="2025-05" db="UniProtKB">
        <authorList>
            <consortium name="EnsemblMetazoa"/>
        </authorList>
    </citation>
    <scope>IDENTIFICATION</scope>
    <source>
        <strain evidence="3">Foshan</strain>
    </source>
</reference>
<dbReference type="Pfam" id="PF16064">
    <property type="entry name" value="DUF4806"/>
    <property type="match status" value="1"/>
</dbReference>
<organism evidence="2">
    <name type="scientific">Aedes albopictus</name>
    <name type="common">Asian tiger mosquito</name>
    <name type="synonym">Stegomyia albopicta</name>
    <dbReference type="NCBI Taxonomy" id="7160"/>
    <lineage>
        <taxon>Eukaryota</taxon>
        <taxon>Metazoa</taxon>
        <taxon>Ecdysozoa</taxon>
        <taxon>Arthropoda</taxon>
        <taxon>Hexapoda</taxon>
        <taxon>Insecta</taxon>
        <taxon>Pterygota</taxon>
        <taxon>Neoptera</taxon>
        <taxon>Endopterygota</taxon>
        <taxon>Diptera</taxon>
        <taxon>Nematocera</taxon>
        <taxon>Culicoidea</taxon>
        <taxon>Culicidae</taxon>
        <taxon>Culicinae</taxon>
        <taxon>Aedini</taxon>
        <taxon>Aedes</taxon>
        <taxon>Stegomyia</taxon>
    </lineage>
</organism>
<dbReference type="AlphaFoldDB" id="A0A023EME6"/>
<dbReference type="VEuPathDB" id="VectorBase:AALFPA_052240"/>
<dbReference type="KEGG" id="aalb:109410437"/>
<evidence type="ECO:0000259" key="1">
    <source>
        <dbReference type="Pfam" id="PF16064"/>
    </source>
</evidence>
<protein>
    <submittedName>
        <fullName evidence="3">DUF4806 domain-containing protein</fullName>
    </submittedName>
</protein>
<dbReference type="VEuPathDB" id="VectorBase:AALFPA_045819"/>
<evidence type="ECO:0000313" key="3">
    <source>
        <dbReference type="EnsemblMetazoa" id="AALFPA23_004575.P5611"/>
    </source>
</evidence>
<accession>A0A023EME6</accession>
<dbReference type="RefSeq" id="XP_019529629.2">
    <property type="nucleotide sequence ID" value="XM_019674084.3"/>
</dbReference>
<reference evidence="2" key="1">
    <citation type="journal article" date="2014" name="PLoS Negl. Trop. Dis.">
        <title>Identification and characterization of seminal fluid proteins in the Asian tiger mosquito, Aedes albopictus.</title>
        <authorList>
            <person name="Boes K.E."/>
            <person name="Ribeiro J.M."/>
            <person name="Wong A."/>
            <person name="Harrington L.C."/>
            <person name="Wolfner M.F."/>
            <person name="Sirot L.K."/>
        </authorList>
    </citation>
    <scope>NUCLEOTIDE SEQUENCE</scope>
    <source>
        <tissue evidence="2">Reproductive organs</tissue>
    </source>
</reference>
<dbReference type="KEGG" id="aalb:109401505"/>
<evidence type="ECO:0000313" key="2">
    <source>
        <dbReference type="EMBL" id="JAC10488.1"/>
    </source>
</evidence>
<dbReference type="Proteomes" id="UP000069940">
    <property type="component" value="Unassembled WGS sequence"/>
</dbReference>
<keyword evidence="4" id="KW-1185">Reference proteome</keyword>
<dbReference type="VEuPathDB" id="VectorBase:AALF024459"/>
<dbReference type="OrthoDB" id="7757337at2759"/>
<reference evidence="4" key="2">
    <citation type="journal article" date="2015" name="Proc. Natl. Acad. Sci. U.S.A.">
        <title>Genome sequence of the Asian Tiger mosquito, Aedes albopictus, reveals insights into its biology, genetics, and evolution.</title>
        <authorList>
            <person name="Chen X.G."/>
            <person name="Jiang X."/>
            <person name="Gu J."/>
            <person name="Xu M."/>
            <person name="Wu Y."/>
            <person name="Deng Y."/>
            <person name="Zhang C."/>
            <person name="Bonizzoni M."/>
            <person name="Dermauw W."/>
            <person name="Vontas J."/>
            <person name="Armbruster P."/>
            <person name="Huang X."/>
            <person name="Yang Y."/>
            <person name="Zhang H."/>
            <person name="He W."/>
            <person name="Peng H."/>
            <person name="Liu Y."/>
            <person name="Wu K."/>
            <person name="Chen J."/>
            <person name="Lirakis M."/>
            <person name="Topalis P."/>
            <person name="Van Leeuwen T."/>
            <person name="Hall A.B."/>
            <person name="Jiang X."/>
            <person name="Thorpe C."/>
            <person name="Mueller R.L."/>
            <person name="Sun C."/>
            <person name="Waterhouse R.M."/>
            <person name="Yan G."/>
            <person name="Tu Z.J."/>
            <person name="Fang X."/>
            <person name="James A.A."/>
        </authorList>
    </citation>
    <scope>NUCLEOTIDE SEQUENCE [LARGE SCALE GENOMIC DNA]</scope>
    <source>
        <strain evidence="4">Foshan</strain>
    </source>
</reference>
<proteinExistence type="evidence at transcript level"/>
<sequence length="283" mass="32617">MSVVQSNISTTIRSFNISDDIRIEVKKFRTDAGIDEIDIEEDEDDISVIQKIAKTFADPNETEFDPETLKSIIARLDGIEKNLENIIYMNAQSDSISAVQMNGLLNRQFITAAPGTLTTAMASQSPPVEPMQVQQHDEMVEFEPNRIEIDSDDNDLIGEFIEQDELKLVEFPINRVDDLRELEESITTDQESFVSFVNFLSATIQKHSRNLEPILRDFVTESLINELGFCDAEINMMSFYIFNQLLYDVWKTEYSTVNDYRNQLRKIACKIQNRNRATRGRHR</sequence>
<dbReference type="EnsemblMetazoa" id="AALFPA23_004575.R5611">
    <property type="protein sequence ID" value="AALFPA23_004575.P5611"/>
    <property type="gene ID" value="AALFPA23_004575"/>
</dbReference>
<evidence type="ECO:0000313" key="4">
    <source>
        <dbReference type="Proteomes" id="UP000069940"/>
    </source>
</evidence>
<name>A0A023EME6_AEDAL</name>
<feature type="domain" description="DUF4806" evidence="1">
    <location>
        <begin position="166"/>
        <end position="248"/>
    </location>
</feature>
<dbReference type="InterPro" id="IPR032071">
    <property type="entry name" value="DUF4806"/>
</dbReference>
<dbReference type="GeneID" id="109401505"/>
<dbReference type="OMA" id="DIWKNEY"/>
<dbReference type="VEuPathDB" id="VectorBase:AALC636_011538"/>